<proteinExistence type="predicted"/>
<organism evidence="9 20">
    <name type="scientific">Neodiprion lecontei</name>
    <name type="common">Redheaded pine sawfly</name>
    <dbReference type="NCBI Taxonomy" id="441921"/>
    <lineage>
        <taxon>Eukaryota</taxon>
        <taxon>Metazoa</taxon>
        <taxon>Ecdysozoa</taxon>
        <taxon>Arthropoda</taxon>
        <taxon>Hexapoda</taxon>
        <taxon>Insecta</taxon>
        <taxon>Pterygota</taxon>
        <taxon>Neoptera</taxon>
        <taxon>Endopterygota</taxon>
        <taxon>Hymenoptera</taxon>
        <taxon>Tenthredinoidea</taxon>
        <taxon>Diprionidae</taxon>
        <taxon>Diprioninae</taxon>
        <taxon>Neodiprion</taxon>
    </lineage>
</organism>
<dbReference type="RefSeq" id="XP_046601102.1">
    <property type="nucleotide sequence ID" value="XM_046745146.1"/>
</dbReference>
<feature type="region of interest" description="Disordered" evidence="5">
    <location>
        <begin position="672"/>
        <end position="701"/>
    </location>
</feature>
<dbReference type="Pfam" id="PF13927">
    <property type="entry name" value="Ig_3"/>
    <property type="match status" value="1"/>
</dbReference>
<sequence length="701" mass="77143">MLDSTRGSHRVRWWWRGVLLGSVLWLTTFAEGCPSMCVCKWKGGKEWVECAKRGLIGLPQGAGEGTQVLDLADNHLVSLPPQCFQALGLTNLQRLYLSRSKISHLAETAFMGLTGLVELDLSGNQIGQVPSETFPSYAGLMRLILNGNPIREVRRKAFHPLVHLTVLEMSECRLEAVEQNAFFGLGALEWLRLDGNRLTHVPEMTLPLGGSLRGLTLHNNPWMCDCKLRPMQAWLQQSAPAAPQEAEPTCEAPTRLHGKQIKTVKVNDLACLPKVNVKEQVEVYEGANLTLRCDVHAVPSAKVTWWFNGVPYEPQNENDTYAASAPALTRYYYRERGHTNKSNTLHLQGVEQSDEGTFTCVAENSAGSAEANLSLRVLMRERGTIEPPFDQPSTGYVAAVAAGALIGTLFALGCVIGSVLFCTKRRQDRKRSAKSLVTQGGKGITPVVKESATLPRKELSFERQQQVLYGERELSGRSGTLERREPVEGAYRSPAAKYLTEPDLINEVPEATEGYGIYQQQRSERQMLEYDPRYCLQPELPQIGYLGTDGYPVDFGLPKISFASTLPRRLHPPQGTAAAPQARYSREAEFLARSTPYDAVIPRSDARYTAEGYPYPPHPPLKQLQIPASPTTPAVLPDVPFIPSPPAAYRGEPTPMSPRSLLGKTAREAAAAVAARAEGAHRAPEHSESPDEGYVGETVDV</sequence>
<dbReference type="PANTHER" id="PTHR24366">
    <property type="entry name" value="IG(IMMUNOGLOBULIN) AND LRR(LEUCINE RICH REPEAT) DOMAINS"/>
    <property type="match status" value="1"/>
</dbReference>
<evidence type="ECO:0000313" key="20">
    <source>
        <dbReference type="RefSeq" id="XP_046601104.1"/>
    </source>
</evidence>
<feature type="signal peptide" evidence="7">
    <location>
        <begin position="1"/>
        <end position="30"/>
    </location>
</feature>
<evidence type="ECO:0000313" key="13">
    <source>
        <dbReference type="RefSeq" id="XP_046601097.1"/>
    </source>
</evidence>
<dbReference type="Pfam" id="PF13855">
    <property type="entry name" value="LRR_8"/>
    <property type="match status" value="2"/>
</dbReference>
<feature type="transmembrane region" description="Helical" evidence="6">
    <location>
        <begin position="396"/>
        <end position="422"/>
    </location>
</feature>
<dbReference type="InterPro" id="IPR003599">
    <property type="entry name" value="Ig_sub"/>
</dbReference>
<keyword evidence="6" id="KW-0472">Membrane</keyword>
<dbReference type="RefSeq" id="XP_046601099.1">
    <property type="nucleotide sequence ID" value="XM_046745143.1"/>
</dbReference>
<dbReference type="PROSITE" id="PS51450">
    <property type="entry name" value="LRR"/>
    <property type="match status" value="1"/>
</dbReference>
<keyword evidence="6" id="KW-1133">Transmembrane helix</keyword>
<protein>
    <submittedName>
        <fullName evidence="10 11">Leucine-rich repeat-containing protein 24</fullName>
    </submittedName>
</protein>
<dbReference type="InterPro" id="IPR036179">
    <property type="entry name" value="Ig-like_dom_sf"/>
</dbReference>
<keyword evidence="1" id="KW-0433">Leucine-rich repeat</keyword>
<dbReference type="InterPro" id="IPR001611">
    <property type="entry name" value="Leu-rich_rpt"/>
</dbReference>
<evidence type="ECO:0000313" key="11">
    <source>
        <dbReference type="RefSeq" id="XP_046601095.1"/>
    </source>
</evidence>
<dbReference type="RefSeq" id="XP_046601095.1">
    <property type="nucleotide sequence ID" value="XM_046745139.1"/>
</dbReference>
<dbReference type="SMART" id="SM00408">
    <property type="entry name" value="IGc2"/>
    <property type="match status" value="1"/>
</dbReference>
<evidence type="ECO:0000313" key="15">
    <source>
        <dbReference type="RefSeq" id="XP_046601099.1"/>
    </source>
</evidence>
<dbReference type="InterPro" id="IPR003598">
    <property type="entry name" value="Ig_sub2"/>
</dbReference>
<dbReference type="RefSeq" id="XP_046601101.1">
    <property type="nucleotide sequence ID" value="XM_046745145.1"/>
</dbReference>
<evidence type="ECO:0000313" key="16">
    <source>
        <dbReference type="RefSeq" id="XP_046601100.1"/>
    </source>
</evidence>
<evidence type="ECO:0000313" key="18">
    <source>
        <dbReference type="RefSeq" id="XP_046601102.1"/>
    </source>
</evidence>
<evidence type="ECO:0000259" key="8">
    <source>
        <dbReference type="PROSITE" id="PS50835"/>
    </source>
</evidence>
<dbReference type="SMART" id="SM00082">
    <property type="entry name" value="LRRCT"/>
    <property type="match status" value="1"/>
</dbReference>
<dbReference type="RefSeq" id="XP_046601096.1">
    <property type="nucleotide sequence ID" value="XM_046745140.1"/>
</dbReference>
<evidence type="ECO:0000256" key="7">
    <source>
        <dbReference type="SAM" id="SignalP"/>
    </source>
</evidence>
<keyword evidence="3" id="KW-0677">Repeat</keyword>
<dbReference type="InterPro" id="IPR000483">
    <property type="entry name" value="Cys-rich_flank_reg_C"/>
</dbReference>
<dbReference type="InterPro" id="IPR007110">
    <property type="entry name" value="Ig-like_dom"/>
</dbReference>
<dbReference type="SMART" id="SM00409">
    <property type="entry name" value="IG"/>
    <property type="match status" value="1"/>
</dbReference>
<dbReference type="RefSeq" id="XP_046601097.1">
    <property type="nucleotide sequence ID" value="XM_046745141.1"/>
</dbReference>
<name>A0ABM3GLG1_NEOLC</name>
<dbReference type="RefSeq" id="XP_046601098.1">
    <property type="nucleotide sequence ID" value="XM_046745142.1"/>
</dbReference>
<keyword evidence="2 7" id="KW-0732">Signal</keyword>
<dbReference type="RefSeq" id="XP_046601100.1">
    <property type="nucleotide sequence ID" value="XM_046745144.1"/>
</dbReference>
<dbReference type="RefSeq" id="XP_046601104.1">
    <property type="nucleotide sequence ID" value="XM_046745148.1"/>
</dbReference>
<dbReference type="Gene3D" id="2.60.40.10">
    <property type="entry name" value="Immunoglobulins"/>
    <property type="match status" value="1"/>
</dbReference>
<keyword evidence="6" id="KW-0812">Transmembrane</keyword>
<evidence type="ECO:0000256" key="5">
    <source>
        <dbReference type="SAM" id="MobiDB-lite"/>
    </source>
</evidence>
<dbReference type="InterPro" id="IPR003591">
    <property type="entry name" value="Leu-rich_rpt_typical-subtyp"/>
</dbReference>
<dbReference type="RefSeq" id="XP_046601106.1">
    <property type="nucleotide sequence ID" value="XM_046745150.1"/>
</dbReference>
<keyword evidence="9" id="KW-1185">Reference proteome</keyword>
<dbReference type="RefSeq" id="XP_046601107.1">
    <property type="nucleotide sequence ID" value="XM_046745151.1"/>
</dbReference>
<keyword evidence="4" id="KW-1015">Disulfide bond</keyword>
<evidence type="ECO:0000313" key="14">
    <source>
        <dbReference type="RefSeq" id="XP_046601098.1"/>
    </source>
</evidence>
<dbReference type="SUPFAM" id="SSF48726">
    <property type="entry name" value="Immunoglobulin"/>
    <property type="match status" value="1"/>
</dbReference>
<dbReference type="InterPro" id="IPR032675">
    <property type="entry name" value="LRR_dom_sf"/>
</dbReference>
<evidence type="ECO:0000256" key="2">
    <source>
        <dbReference type="ARBA" id="ARBA00022729"/>
    </source>
</evidence>
<evidence type="ECO:0000313" key="23">
    <source>
        <dbReference type="RefSeq" id="XP_046601107.1"/>
    </source>
</evidence>
<evidence type="ECO:0000256" key="1">
    <source>
        <dbReference type="ARBA" id="ARBA00022614"/>
    </source>
</evidence>
<evidence type="ECO:0000256" key="6">
    <source>
        <dbReference type="SAM" id="Phobius"/>
    </source>
</evidence>
<dbReference type="GeneID" id="107219944"/>
<evidence type="ECO:0000313" key="19">
    <source>
        <dbReference type="RefSeq" id="XP_046601103.1"/>
    </source>
</evidence>
<gene>
    <name evidence="10 11 12 13 14 15 16 17 18 19 20 21 22 23" type="primary">LOC107219944</name>
</gene>
<accession>A0ABM3GLG1</accession>
<evidence type="ECO:0000313" key="12">
    <source>
        <dbReference type="RefSeq" id="XP_046601096.1"/>
    </source>
</evidence>
<dbReference type="RefSeq" id="XP_046601105.1">
    <property type="nucleotide sequence ID" value="XM_046745149.1"/>
</dbReference>
<dbReference type="CDD" id="cd00096">
    <property type="entry name" value="Ig"/>
    <property type="match status" value="1"/>
</dbReference>
<dbReference type="SUPFAM" id="SSF52058">
    <property type="entry name" value="L domain-like"/>
    <property type="match status" value="1"/>
</dbReference>
<dbReference type="Proteomes" id="UP000829291">
    <property type="component" value="Chromosome 7"/>
</dbReference>
<dbReference type="RefSeq" id="XP_046601094.1">
    <property type="nucleotide sequence ID" value="XM_046745138.1"/>
</dbReference>
<dbReference type="Gene3D" id="3.80.10.10">
    <property type="entry name" value="Ribonuclease Inhibitor"/>
    <property type="match status" value="2"/>
</dbReference>
<evidence type="ECO:0000256" key="3">
    <source>
        <dbReference type="ARBA" id="ARBA00022737"/>
    </source>
</evidence>
<evidence type="ECO:0000313" key="17">
    <source>
        <dbReference type="RefSeq" id="XP_046601101.1"/>
    </source>
</evidence>
<evidence type="ECO:0000256" key="4">
    <source>
        <dbReference type="ARBA" id="ARBA00023157"/>
    </source>
</evidence>
<evidence type="ECO:0000313" key="21">
    <source>
        <dbReference type="RefSeq" id="XP_046601105.1"/>
    </source>
</evidence>
<evidence type="ECO:0000313" key="9">
    <source>
        <dbReference type="Proteomes" id="UP000829291"/>
    </source>
</evidence>
<dbReference type="SMART" id="SM00369">
    <property type="entry name" value="LRR_TYP"/>
    <property type="match status" value="6"/>
</dbReference>
<dbReference type="PROSITE" id="PS50835">
    <property type="entry name" value="IG_LIKE"/>
    <property type="match status" value="1"/>
</dbReference>
<feature type="compositionally biased region" description="Basic and acidic residues" evidence="5">
    <location>
        <begin position="678"/>
        <end position="689"/>
    </location>
</feature>
<feature type="chain" id="PRO_5045024547" evidence="7">
    <location>
        <begin position="31"/>
        <end position="701"/>
    </location>
</feature>
<dbReference type="PANTHER" id="PTHR24366:SF151">
    <property type="entry name" value="KEKKON 2"/>
    <property type="match status" value="1"/>
</dbReference>
<reference evidence="10 11" key="1">
    <citation type="submission" date="2025-05" db="UniProtKB">
        <authorList>
            <consortium name="RefSeq"/>
        </authorList>
    </citation>
    <scope>IDENTIFICATION</scope>
    <source>
        <tissue evidence="10 11">Thorax and Abdomen</tissue>
    </source>
</reference>
<evidence type="ECO:0000313" key="10">
    <source>
        <dbReference type="RefSeq" id="XP_046601094.1"/>
    </source>
</evidence>
<feature type="domain" description="Ig-like" evidence="8">
    <location>
        <begin position="273"/>
        <end position="374"/>
    </location>
</feature>
<dbReference type="InterPro" id="IPR013783">
    <property type="entry name" value="Ig-like_fold"/>
</dbReference>
<dbReference type="RefSeq" id="XP_046601103.1">
    <property type="nucleotide sequence ID" value="XM_046745147.1"/>
</dbReference>
<evidence type="ECO:0000313" key="22">
    <source>
        <dbReference type="RefSeq" id="XP_046601106.1"/>
    </source>
</evidence>